<dbReference type="EMBL" id="FZNY01000001">
    <property type="protein sequence ID" value="SNR49259.1"/>
    <property type="molecule type" value="Genomic_DNA"/>
</dbReference>
<dbReference type="InterPro" id="IPR047794">
    <property type="entry name" value="C45_proenzyme-like"/>
</dbReference>
<protein>
    <submittedName>
        <fullName evidence="3">Beta subunit of N-acylethanolamine-hydrolyzing acid amidase</fullName>
    </submittedName>
</protein>
<proteinExistence type="predicted"/>
<dbReference type="Gene3D" id="3.60.60.10">
    <property type="entry name" value="Penicillin V Acylase, Chain A"/>
    <property type="match status" value="1"/>
</dbReference>
<sequence>MEQYIVDLDLPPEERWSSLIKIKKEVNELIQSYLQDFKEADIIFSGIEIYKETIISDIYLKEIEGIAAICDFSASEILTANLYYDLLKFYFGCTAFTVYNEGVMRHARNLDWHTDNNILSSYTKIFNFQRRGKTVFKTIGWPGFIGALSGVRPRAFSLTLNAVASQDEPQIATPISFLLRDVLENATSFQKAQSMLEQKPIISDCLILLSGTQKEEKIVLERTPIRCATRTSNEDHIIVTNDYKILDNEVTIESNMLRDTSFGRYTTTQELLREQVPYDTNSCIDILKNENVMMGITVQQMVFETNTGAITLIKT</sequence>
<dbReference type="RefSeq" id="WP_179218100.1">
    <property type="nucleotide sequence ID" value="NZ_BMEP01000003.1"/>
</dbReference>
<name>A0A238WUD3_9FLAO</name>
<organism evidence="3 4">
    <name type="scientific">Dokdonia pacifica</name>
    <dbReference type="NCBI Taxonomy" id="1627892"/>
    <lineage>
        <taxon>Bacteria</taxon>
        <taxon>Pseudomonadati</taxon>
        <taxon>Bacteroidota</taxon>
        <taxon>Flavobacteriia</taxon>
        <taxon>Flavobacteriales</taxon>
        <taxon>Flavobacteriaceae</taxon>
        <taxon>Dokdonia</taxon>
    </lineage>
</organism>
<evidence type="ECO:0000313" key="3">
    <source>
        <dbReference type="EMBL" id="SNR49259.1"/>
    </source>
</evidence>
<feature type="domain" description="Acid ceramidase N-terminal" evidence="2">
    <location>
        <begin position="3"/>
        <end position="33"/>
    </location>
</feature>
<accession>A0A238WUD3</accession>
<reference evidence="3 4" key="1">
    <citation type="submission" date="2017-06" db="EMBL/GenBank/DDBJ databases">
        <authorList>
            <person name="Kim H.J."/>
            <person name="Triplett B.A."/>
        </authorList>
    </citation>
    <scope>NUCLEOTIDE SEQUENCE [LARGE SCALE GENOMIC DNA]</scope>
    <source>
        <strain evidence="3 4">DSM 25597</strain>
    </source>
</reference>
<dbReference type="GO" id="GO:0016810">
    <property type="term" value="F:hydrolase activity, acting on carbon-nitrogen (but not peptide) bonds"/>
    <property type="evidence" value="ECO:0007669"/>
    <property type="project" value="TreeGrafter"/>
</dbReference>
<dbReference type="NCBIfam" id="NF040521">
    <property type="entry name" value="C45_proenzyme"/>
    <property type="match status" value="1"/>
</dbReference>
<gene>
    <name evidence="3" type="ORF">SAMN06265376_1011412</name>
</gene>
<dbReference type="InterPro" id="IPR029130">
    <property type="entry name" value="Acid_ceramidase_N"/>
</dbReference>
<evidence type="ECO:0000313" key="4">
    <source>
        <dbReference type="Proteomes" id="UP000198379"/>
    </source>
</evidence>
<dbReference type="PANTHER" id="PTHR28583:SF1">
    <property type="entry name" value="ACID CERAMIDASE"/>
    <property type="match status" value="1"/>
</dbReference>
<feature type="domain" description="Peptidase C45 hydrolase" evidence="1">
    <location>
        <begin position="107"/>
        <end position="289"/>
    </location>
</feature>
<evidence type="ECO:0000259" key="1">
    <source>
        <dbReference type="Pfam" id="PF03417"/>
    </source>
</evidence>
<dbReference type="Pfam" id="PF03417">
    <property type="entry name" value="AAT"/>
    <property type="match status" value="1"/>
</dbReference>
<dbReference type="Pfam" id="PF15508">
    <property type="entry name" value="NAAA-beta"/>
    <property type="match status" value="1"/>
</dbReference>
<dbReference type="InterPro" id="IPR005079">
    <property type="entry name" value="Peptidase_C45_hydrolase"/>
</dbReference>
<keyword evidence="4" id="KW-1185">Reference proteome</keyword>
<dbReference type="AlphaFoldDB" id="A0A238WUD3"/>
<dbReference type="PANTHER" id="PTHR28583">
    <property type="entry name" value="ACID AMIDASE"/>
    <property type="match status" value="1"/>
</dbReference>
<evidence type="ECO:0000259" key="2">
    <source>
        <dbReference type="Pfam" id="PF15508"/>
    </source>
</evidence>
<dbReference type="Proteomes" id="UP000198379">
    <property type="component" value="Unassembled WGS sequence"/>
</dbReference>